<protein>
    <submittedName>
        <fullName evidence="1">Uncharacterized protein</fullName>
    </submittedName>
</protein>
<proteinExistence type="predicted"/>
<sequence length="247" mass="27997">MSVSADLAFNARLWAYDPGRNGREEELVVKIRNSDGAAHSTPAKATLEIDDQTDAGKQWSPEELQVANVYRSELVVVVGELLPDDFPEREHLKTPSRGLPFDPHDHTIVKTNANSSVIVRRIGDEKCNIHLLHDKEDGLCRISQLPRTVENRIVYYREWVSKEYDARQKARTSKWRQNINLFCAQYLADHEDDFLDAEQAPPQNEKTAAGWQDGIIRNMIEGSDKFSLTDAAEAAKACQASTMRYEV</sequence>
<evidence type="ECO:0000313" key="1">
    <source>
        <dbReference type="EMBL" id="KAK7418194.1"/>
    </source>
</evidence>
<keyword evidence="2" id="KW-1185">Reference proteome</keyword>
<dbReference type="Proteomes" id="UP001498421">
    <property type="component" value="Unassembled WGS sequence"/>
</dbReference>
<reference evidence="1 2" key="1">
    <citation type="journal article" date="2025" name="Microbiol. Resour. Announc.">
        <title>Draft genome sequences for Neonectria magnoliae and Neonectria punicea, canker pathogens of Liriodendron tulipifera and Acer saccharum in West Virginia.</title>
        <authorList>
            <person name="Petronek H.M."/>
            <person name="Kasson M.T."/>
            <person name="Metheny A.M."/>
            <person name="Stauder C.M."/>
            <person name="Lovett B."/>
            <person name="Lynch S.C."/>
            <person name="Garnas J.R."/>
            <person name="Kasson L.R."/>
            <person name="Stajich J.E."/>
        </authorList>
    </citation>
    <scope>NUCLEOTIDE SEQUENCE [LARGE SCALE GENOMIC DNA]</scope>
    <source>
        <strain evidence="1 2">NRRL 64651</strain>
    </source>
</reference>
<accession>A0ABR1HAM9</accession>
<evidence type="ECO:0000313" key="2">
    <source>
        <dbReference type="Proteomes" id="UP001498421"/>
    </source>
</evidence>
<name>A0ABR1HAM9_9HYPO</name>
<organism evidence="1 2">
    <name type="scientific">Neonectria magnoliae</name>
    <dbReference type="NCBI Taxonomy" id="2732573"/>
    <lineage>
        <taxon>Eukaryota</taxon>
        <taxon>Fungi</taxon>
        <taxon>Dikarya</taxon>
        <taxon>Ascomycota</taxon>
        <taxon>Pezizomycotina</taxon>
        <taxon>Sordariomycetes</taxon>
        <taxon>Hypocreomycetidae</taxon>
        <taxon>Hypocreales</taxon>
        <taxon>Nectriaceae</taxon>
        <taxon>Neonectria</taxon>
    </lineage>
</organism>
<comment type="caution">
    <text evidence="1">The sequence shown here is derived from an EMBL/GenBank/DDBJ whole genome shotgun (WGS) entry which is preliminary data.</text>
</comment>
<dbReference type="EMBL" id="JAZAVK010000171">
    <property type="protein sequence ID" value="KAK7418194.1"/>
    <property type="molecule type" value="Genomic_DNA"/>
</dbReference>
<gene>
    <name evidence="1" type="ORF">QQZ08_011347</name>
</gene>